<dbReference type="Gene3D" id="1.10.10.10">
    <property type="entry name" value="Winged helix-like DNA-binding domain superfamily/Winged helix DNA-binding domain"/>
    <property type="match status" value="1"/>
</dbReference>
<sequence length="249" mass="27337">MSPEVQRSLPPYLQITQHYREMIKRGELKDGDRLPSTRQIVDQWGVAHATAAKALSTLRAEGLVKAVSGGAGGTVVSVREMGQSPQDRVMAGRRWGRIYPDGEQARIVSAEVVPAPAHVAEALGVDPDAEVIRRRRITYRGDTPVSMSTSWFTGDLAETAPDLLLVERIRSGTPRYIEQQTGRMVRRGRDQFTAGLAAADVAQSLGIAEGSPVLVGRNWFRDQAGNVIEFGEYVSTQGRWQSYEYEVAG</sequence>
<dbReference type="InterPro" id="IPR036390">
    <property type="entry name" value="WH_DNA-bd_sf"/>
</dbReference>
<evidence type="ECO:0000313" key="6">
    <source>
        <dbReference type="Proteomes" id="UP000653076"/>
    </source>
</evidence>
<dbReference type="InterPro" id="IPR028978">
    <property type="entry name" value="Chorismate_lyase_/UTRA_dom_sf"/>
</dbReference>
<evidence type="ECO:0000259" key="4">
    <source>
        <dbReference type="PROSITE" id="PS50949"/>
    </source>
</evidence>
<dbReference type="SUPFAM" id="SSF46785">
    <property type="entry name" value="Winged helix' DNA-binding domain"/>
    <property type="match status" value="1"/>
</dbReference>
<dbReference type="CDD" id="cd07377">
    <property type="entry name" value="WHTH_GntR"/>
    <property type="match status" value="1"/>
</dbReference>
<evidence type="ECO:0000256" key="1">
    <source>
        <dbReference type="ARBA" id="ARBA00023015"/>
    </source>
</evidence>
<dbReference type="PROSITE" id="PS50949">
    <property type="entry name" value="HTH_GNTR"/>
    <property type="match status" value="1"/>
</dbReference>
<keyword evidence="1" id="KW-0805">Transcription regulation</keyword>
<feature type="domain" description="HTH gntR-type" evidence="4">
    <location>
        <begin position="9"/>
        <end position="79"/>
    </location>
</feature>
<dbReference type="PANTHER" id="PTHR44846">
    <property type="entry name" value="MANNOSYL-D-GLYCERATE TRANSPORT/METABOLISM SYSTEM REPRESSOR MNGR-RELATED"/>
    <property type="match status" value="1"/>
</dbReference>
<keyword evidence="3" id="KW-0804">Transcription</keyword>
<keyword evidence="2" id="KW-0238">DNA-binding</keyword>
<gene>
    <name evidence="5" type="primary">phnF</name>
    <name evidence="5" type="ORF">Vqi01_34660</name>
</gene>
<dbReference type="PANTHER" id="PTHR44846:SF17">
    <property type="entry name" value="GNTR-FAMILY TRANSCRIPTIONAL REGULATOR"/>
    <property type="match status" value="1"/>
</dbReference>
<keyword evidence="6" id="KW-1185">Reference proteome</keyword>
<dbReference type="InterPro" id="IPR000524">
    <property type="entry name" value="Tscrpt_reg_HTH_GntR"/>
</dbReference>
<dbReference type="Gene3D" id="3.40.1410.10">
    <property type="entry name" value="Chorismate lyase-like"/>
    <property type="match status" value="1"/>
</dbReference>
<name>A0ABQ4JDR9_9ACTN</name>
<protein>
    <submittedName>
        <fullName evidence="5">GntR family transcriptional regulator</fullName>
    </submittedName>
</protein>
<dbReference type="Pfam" id="PF00392">
    <property type="entry name" value="GntR"/>
    <property type="match status" value="1"/>
</dbReference>
<evidence type="ECO:0000256" key="3">
    <source>
        <dbReference type="ARBA" id="ARBA00023163"/>
    </source>
</evidence>
<accession>A0ABQ4JDR9</accession>
<dbReference type="SMART" id="SM00345">
    <property type="entry name" value="HTH_GNTR"/>
    <property type="match status" value="1"/>
</dbReference>
<dbReference type="InterPro" id="IPR036388">
    <property type="entry name" value="WH-like_DNA-bd_sf"/>
</dbReference>
<dbReference type="EMBL" id="BOPC01000045">
    <property type="protein sequence ID" value="GIJ28304.1"/>
    <property type="molecule type" value="Genomic_DNA"/>
</dbReference>
<dbReference type="SMART" id="SM00866">
    <property type="entry name" value="UTRA"/>
    <property type="match status" value="1"/>
</dbReference>
<evidence type="ECO:0000256" key="2">
    <source>
        <dbReference type="ARBA" id="ARBA00023125"/>
    </source>
</evidence>
<dbReference type="PRINTS" id="PR00035">
    <property type="entry name" value="HTHGNTR"/>
</dbReference>
<comment type="caution">
    <text evidence="5">The sequence shown here is derived from an EMBL/GenBank/DDBJ whole genome shotgun (WGS) entry which is preliminary data.</text>
</comment>
<evidence type="ECO:0000313" key="5">
    <source>
        <dbReference type="EMBL" id="GIJ28304.1"/>
    </source>
</evidence>
<dbReference type="Pfam" id="PF07702">
    <property type="entry name" value="UTRA"/>
    <property type="match status" value="1"/>
</dbReference>
<organism evidence="5 6">
    <name type="scientific">Micromonospora qiuiae</name>
    <dbReference type="NCBI Taxonomy" id="502268"/>
    <lineage>
        <taxon>Bacteria</taxon>
        <taxon>Bacillati</taxon>
        <taxon>Actinomycetota</taxon>
        <taxon>Actinomycetes</taxon>
        <taxon>Micromonosporales</taxon>
        <taxon>Micromonosporaceae</taxon>
        <taxon>Micromonospora</taxon>
    </lineage>
</organism>
<dbReference type="SUPFAM" id="SSF64288">
    <property type="entry name" value="Chorismate lyase-like"/>
    <property type="match status" value="1"/>
</dbReference>
<dbReference type="Proteomes" id="UP000653076">
    <property type="component" value="Unassembled WGS sequence"/>
</dbReference>
<reference evidence="5 6" key="1">
    <citation type="submission" date="2021-01" db="EMBL/GenBank/DDBJ databases">
        <title>Whole genome shotgun sequence of Verrucosispora qiuiae NBRC 106684.</title>
        <authorList>
            <person name="Komaki H."/>
            <person name="Tamura T."/>
        </authorList>
    </citation>
    <scope>NUCLEOTIDE SEQUENCE [LARGE SCALE GENOMIC DNA]</scope>
    <source>
        <strain evidence="5 6">NBRC 106684</strain>
    </source>
</reference>
<dbReference type="RefSeq" id="WP_204035825.1">
    <property type="nucleotide sequence ID" value="NZ_BOPC01000045.1"/>
</dbReference>
<dbReference type="InterPro" id="IPR011663">
    <property type="entry name" value="UTRA"/>
</dbReference>
<dbReference type="InterPro" id="IPR050679">
    <property type="entry name" value="Bact_HTH_transcr_reg"/>
</dbReference>
<proteinExistence type="predicted"/>